<dbReference type="GeneID" id="92036938"/>
<reference evidence="2 3" key="1">
    <citation type="submission" date="2024-04" db="EMBL/GenBank/DDBJ databases">
        <title>Phyllosticta paracitricarpa is synonymous to the EU quarantine fungus P. citricarpa based on phylogenomic analyses.</title>
        <authorList>
            <consortium name="Lawrence Berkeley National Laboratory"/>
            <person name="Van ingen-buijs V.A."/>
            <person name="Van westerhoven A.C."/>
            <person name="Haridas S."/>
            <person name="Skiadas P."/>
            <person name="Martin F."/>
            <person name="Groenewald J.Z."/>
            <person name="Crous P.W."/>
            <person name="Seidl M.F."/>
        </authorList>
    </citation>
    <scope>NUCLEOTIDE SEQUENCE [LARGE SCALE GENOMIC DNA]</scope>
    <source>
        <strain evidence="2 3">CPC 17464</strain>
    </source>
</reference>
<protein>
    <submittedName>
        <fullName evidence="2">Uncharacterized protein</fullName>
    </submittedName>
</protein>
<accession>A0ABR1LQ52</accession>
<proteinExistence type="predicted"/>
<gene>
    <name evidence="2" type="ORF">J3D65DRAFT_696696</name>
</gene>
<dbReference type="EMBL" id="JBBPEH010000006">
    <property type="protein sequence ID" value="KAK7537293.1"/>
    <property type="molecule type" value="Genomic_DNA"/>
</dbReference>
<dbReference type="RefSeq" id="XP_066655444.1">
    <property type="nucleotide sequence ID" value="XM_066804032.1"/>
</dbReference>
<feature type="region of interest" description="Disordered" evidence="1">
    <location>
        <begin position="430"/>
        <end position="459"/>
    </location>
</feature>
<evidence type="ECO:0000313" key="3">
    <source>
        <dbReference type="Proteomes" id="UP001360953"/>
    </source>
</evidence>
<evidence type="ECO:0000256" key="1">
    <source>
        <dbReference type="SAM" id="MobiDB-lite"/>
    </source>
</evidence>
<dbReference type="Proteomes" id="UP001360953">
    <property type="component" value="Unassembled WGS sequence"/>
</dbReference>
<evidence type="ECO:0000313" key="2">
    <source>
        <dbReference type="EMBL" id="KAK7537293.1"/>
    </source>
</evidence>
<sequence>MAPRPCASMPQLFICPLSSPLFAMRADREYFLDPLAWVGGVAKDSSWILLVVHIHPQWQGSKAVCSLWAFHPATSVVAAHMAIQAHHNGALASLRCHRDRGICETFRSGISGQQRLQNIYSGRLCGSETFSQRPWGCYEEETQDGAEQHASPKRGSWLCFGMRFQPSFSVLGVPFCCSRIQRPDGIADTSMTASTRRCSHAFVALFPSWTSTFWSIGHTTRKKISIGGGDQRHQVAEDNVDILLVSEDESYTTIIRGNFDNHLEDLTPCDEPFESANTGLVVWLAGIFEVYIALPWPVMKTLDSQPLSILPHHSSPVACRPLYVAIRPPSSSIPFLTTAEGPSHCPCGLVMCVRHMVWTPVISVCDGSGCSTCQPVLDILHGLDWGNARAVIVSALDGTWCRPAIWQMQTVEDLGGEDLYVANLDHARRSEQGSSLDALKDRQLPQGHMRGAPNPRTTP</sequence>
<keyword evidence="3" id="KW-1185">Reference proteome</keyword>
<organism evidence="2 3">
    <name type="scientific">Phyllosticta citribraziliensis</name>
    <dbReference type="NCBI Taxonomy" id="989973"/>
    <lineage>
        <taxon>Eukaryota</taxon>
        <taxon>Fungi</taxon>
        <taxon>Dikarya</taxon>
        <taxon>Ascomycota</taxon>
        <taxon>Pezizomycotina</taxon>
        <taxon>Dothideomycetes</taxon>
        <taxon>Dothideomycetes incertae sedis</taxon>
        <taxon>Botryosphaeriales</taxon>
        <taxon>Phyllostictaceae</taxon>
        <taxon>Phyllosticta</taxon>
    </lineage>
</organism>
<comment type="caution">
    <text evidence="2">The sequence shown here is derived from an EMBL/GenBank/DDBJ whole genome shotgun (WGS) entry which is preliminary data.</text>
</comment>
<name>A0ABR1LQ52_9PEZI</name>